<dbReference type="GO" id="GO:0004713">
    <property type="term" value="F:protein tyrosine kinase activity"/>
    <property type="evidence" value="ECO:0007669"/>
    <property type="project" value="TreeGrafter"/>
</dbReference>
<keyword evidence="1" id="KW-0378">Hydrolase</keyword>
<dbReference type="Pfam" id="PF13419">
    <property type="entry name" value="HAD_2"/>
    <property type="match status" value="1"/>
</dbReference>
<dbReference type="InterPro" id="IPR023214">
    <property type="entry name" value="HAD_sf"/>
</dbReference>
<comment type="caution">
    <text evidence="1">The sequence shown here is derived from an EMBL/GenBank/DDBJ whole genome shotgun (WGS) entry which is preliminary data.</text>
</comment>
<dbReference type="InterPro" id="IPR036412">
    <property type="entry name" value="HAD-like_sf"/>
</dbReference>
<dbReference type="AlphaFoldDB" id="A0A0R0C870"/>
<dbReference type="InterPro" id="IPR006439">
    <property type="entry name" value="HAD-SF_hydro_IA"/>
</dbReference>
<dbReference type="EMBL" id="LDJJ01000056">
    <property type="protein sequence ID" value="KRG65254.1"/>
    <property type="molecule type" value="Genomic_DNA"/>
</dbReference>
<dbReference type="PANTHER" id="PTHR43434">
    <property type="entry name" value="PHOSPHOGLYCOLATE PHOSPHATASE"/>
    <property type="match status" value="1"/>
</dbReference>
<dbReference type="FunFam" id="3.40.50.1000:FF:000022">
    <property type="entry name" value="Phosphoglycolate phosphatase"/>
    <property type="match status" value="1"/>
</dbReference>
<evidence type="ECO:0000313" key="2">
    <source>
        <dbReference type="Proteomes" id="UP000051863"/>
    </source>
</evidence>
<organism evidence="1 2">
    <name type="scientific">Stenotrophomonas terrae</name>
    <dbReference type="NCBI Taxonomy" id="405446"/>
    <lineage>
        <taxon>Bacteria</taxon>
        <taxon>Pseudomonadati</taxon>
        <taxon>Pseudomonadota</taxon>
        <taxon>Gammaproteobacteria</taxon>
        <taxon>Lysobacterales</taxon>
        <taxon>Lysobacteraceae</taxon>
        <taxon>Stenotrophomonas</taxon>
    </lineage>
</organism>
<dbReference type="OrthoDB" id="9792518at2"/>
<dbReference type="SUPFAM" id="SSF56784">
    <property type="entry name" value="HAD-like"/>
    <property type="match status" value="1"/>
</dbReference>
<reference evidence="1 2" key="1">
    <citation type="submission" date="2015-05" db="EMBL/GenBank/DDBJ databases">
        <title>Genome sequencing and analysis of members of genus Stenotrophomonas.</title>
        <authorList>
            <person name="Patil P.P."/>
            <person name="Midha S."/>
            <person name="Patil P.B."/>
        </authorList>
    </citation>
    <scope>NUCLEOTIDE SEQUENCE [LARGE SCALE GENOMIC DNA]</scope>
    <source>
        <strain evidence="1 2">DSM 18941</strain>
    </source>
</reference>
<dbReference type="InterPro" id="IPR050155">
    <property type="entry name" value="HAD-like_hydrolase_sf"/>
</dbReference>
<dbReference type="PANTHER" id="PTHR43434:SF20">
    <property type="entry name" value="5'-NUCLEOTIDASE"/>
    <property type="match status" value="1"/>
</dbReference>
<dbReference type="Proteomes" id="UP000051863">
    <property type="component" value="Unassembled WGS sequence"/>
</dbReference>
<name>A0A0R0C870_9GAMM</name>
<dbReference type="SFLD" id="SFLDS00003">
    <property type="entry name" value="Haloacid_Dehalogenase"/>
    <property type="match status" value="1"/>
</dbReference>
<dbReference type="Gene3D" id="3.40.50.1000">
    <property type="entry name" value="HAD superfamily/HAD-like"/>
    <property type="match status" value="1"/>
</dbReference>
<dbReference type="PATRIC" id="fig|405446.3.peg.2889"/>
<dbReference type="GO" id="GO:0016791">
    <property type="term" value="F:phosphatase activity"/>
    <property type="evidence" value="ECO:0007669"/>
    <property type="project" value="UniProtKB-ARBA"/>
</dbReference>
<dbReference type="GO" id="GO:0005829">
    <property type="term" value="C:cytosol"/>
    <property type="evidence" value="ECO:0007669"/>
    <property type="project" value="TreeGrafter"/>
</dbReference>
<evidence type="ECO:0000313" key="1">
    <source>
        <dbReference type="EMBL" id="KRG65254.1"/>
    </source>
</evidence>
<dbReference type="InterPro" id="IPR041492">
    <property type="entry name" value="HAD_2"/>
</dbReference>
<sequence>MSCDVFFFDLDGTLIDSAVGITRCVAYALEKMDQPVPGDAELRKWIGPALRTSFTPVFGDAQRVEQAVELYRERFDVLGWQEHEIYAGIGEVVQGLHAAGHRLAVVTAKNEPHARRIVAHLPFGECFEDIIGATPDGSRSHKPELIAEALQRLSLQPAPCWMIGDRRMDIEGARHHGMRNVGVLWGFGGREELQAAGAGALAATPEELAVVLRG</sequence>
<dbReference type="RefSeq" id="WP_057629714.1">
    <property type="nucleotide sequence ID" value="NZ_LDJJ01000056.1"/>
</dbReference>
<dbReference type="InterPro" id="IPR023198">
    <property type="entry name" value="PGP-like_dom2"/>
</dbReference>
<keyword evidence="2" id="KW-1185">Reference proteome</keyword>
<gene>
    <name evidence="1" type="ORF">ABB27_15670</name>
</gene>
<dbReference type="NCBIfam" id="TIGR01549">
    <property type="entry name" value="HAD-SF-IA-v1"/>
    <property type="match status" value="1"/>
</dbReference>
<accession>A0A0R0C870</accession>
<dbReference type="Gene3D" id="1.10.150.240">
    <property type="entry name" value="Putative phosphatase, domain 2"/>
    <property type="match status" value="1"/>
</dbReference>
<protein>
    <submittedName>
        <fullName evidence="1">HAD family hydrolase</fullName>
    </submittedName>
</protein>
<proteinExistence type="predicted"/>
<dbReference type="SFLD" id="SFLDG01129">
    <property type="entry name" value="C1.5:_HAD__Beta-PGM__Phosphata"/>
    <property type="match status" value="1"/>
</dbReference>